<feature type="domain" description="Uroporphyrinogen decarboxylase (URO-D)" evidence="1">
    <location>
        <begin position="53"/>
        <end position="321"/>
    </location>
</feature>
<protein>
    <submittedName>
        <fullName evidence="2">Uroporphyrinogen decarboxylase (URO-D)</fullName>
    </submittedName>
</protein>
<gene>
    <name evidence="2" type="ORF">INP51_05035</name>
</gene>
<dbReference type="PANTHER" id="PTHR47099">
    <property type="entry name" value="METHYLCOBAMIDE:COM METHYLTRANSFERASE MTBA"/>
    <property type="match status" value="1"/>
</dbReference>
<evidence type="ECO:0000313" key="3">
    <source>
        <dbReference type="Proteomes" id="UP000593601"/>
    </source>
</evidence>
<dbReference type="Pfam" id="PF01208">
    <property type="entry name" value="URO-D"/>
    <property type="match status" value="1"/>
</dbReference>
<dbReference type="Proteomes" id="UP000593601">
    <property type="component" value="Chromosome"/>
</dbReference>
<dbReference type="Gene3D" id="3.20.20.210">
    <property type="match status" value="1"/>
</dbReference>
<dbReference type="AlphaFoldDB" id="A0A7M2RJ37"/>
<dbReference type="InterPro" id="IPR052024">
    <property type="entry name" value="Methanogen_methyltrans"/>
</dbReference>
<name>A0A7M2RJ37_9FIRM</name>
<evidence type="ECO:0000259" key="1">
    <source>
        <dbReference type="Pfam" id="PF01208"/>
    </source>
</evidence>
<dbReference type="EMBL" id="CP063304">
    <property type="protein sequence ID" value="QOV20315.1"/>
    <property type="molecule type" value="Genomic_DNA"/>
</dbReference>
<keyword evidence="3" id="KW-1185">Reference proteome</keyword>
<dbReference type="PANTHER" id="PTHR47099:SF1">
    <property type="entry name" value="METHYLCOBAMIDE:COM METHYLTRANSFERASE MTBA"/>
    <property type="match status" value="1"/>
</dbReference>
<dbReference type="GO" id="GO:0004853">
    <property type="term" value="F:uroporphyrinogen decarboxylase activity"/>
    <property type="evidence" value="ECO:0007669"/>
    <property type="project" value="InterPro"/>
</dbReference>
<reference evidence="2 3" key="1">
    <citation type="submission" date="2020-10" db="EMBL/GenBank/DDBJ databases">
        <title>Blautia liquoris sp.nov., isolated from the mud in a fermentation cellar used for the production of Chinese strong-flavoured liquor.</title>
        <authorList>
            <person name="Lu L."/>
        </authorList>
    </citation>
    <scope>NUCLEOTIDE SEQUENCE [LARGE SCALE GENOMIC DNA]</scope>
    <source>
        <strain evidence="2 3">LZLJ-3</strain>
    </source>
</reference>
<organism evidence="2 3">
    <name type="scientific">Blautia liquoris</name>
    <dbReference type="NCBI Taxonomy" id="2779518"/>
    <lineage>
        <taxon>Bacteria</taxon>
        <taxon>Bacillati</taxon>
        <taxon>Bacillota</taxon>
        <taxon>Clostridia</taxon>
        <taxon>Lachnospirales</taxon>
        <taxon>Lachnospiraceae</taxon>
        <taxon>Blautia</taxon>
    </lineage>
</organism>
<dbReference type="InterPro" id="IPR000257">
    <property type="entry name" value="Uroporphyrinogen_deCOase"/>
</dbReference>
<accession>A0A7M2RJ37</accession>
<dbReference type="InterPro" id="IPR038071">
    <property type="entry name" value="UROD/MetE-like_sf"/>
</dbReference>
<evidence type="ECO:0000313" key="2">
    <source>
        <dbReference type="EMBL" id="QOV20315.1"/>
    </source>
</evidence>
<dbReference type="SUPFAM" id="SSF51726">
    <property type="entry name" value="UROD/MetE-like"/>
    <property type="match status" value="1"/>
</dbReference>
<dbReference type="RefSeq" id="WP_193736635.1">
    <property type="nucleotide sequence ID" value="NZ_CP063304.1"/>
</dbReference>
<dbReference type="KEGG" id="bliq:INP51_05035"/>
<dbReference type="GO" id="GO:0006779">
    <property type="term" value="P:porphyrin-containing compound biosynthetic process"/>
    <property type="evidence" value="ECO:0007669"/>
    <property type="project" value="InterPro"/>
</dbReference>
<proteinExistence type="predicted"/>
<sequence>MMTARENYLALCNGKKPERLVNQYEPFEFVLRDPLLYDFYFGCYIEGQDTLNPFGVTIRWKKGEHAGMPYVTEKTKVIQDVTEWKKYIKMPGLEHTEEEWAAAKEDLAKIDRKEKLATGLMVSGIFETAHSLMGFEDTLMNFLLEPEAMNELFDYLFEFKMEYAKQLLDHLELDVILSHDDWGGKDRLFFSKDVFDEFLKPRYEKLYGYITSRGVQVVHRSDSWCESIVPDMVDIHVTTWQGVLPGNNILKLQKELDGKLILMGGIDSIIDMADWKEEVVRKEARRACEEYGPGGGFIPSITYGLPESIFPGVFECITDEISRYNEEHKC</sequence>